<evidence type="ECO:0000313" key="2">
    <source>
        <dbReference type="Proteomes" id="UP000429958"/>
    </source>
</evidence>
<sequence>MTVLYPADCWQRQMEAGAFYIKGITLQKKAPVLEVPPPSGAASDAAETDRPKGFIKLLFHPEDWLIHTLRHERLSDMEDATTLNDNTIDVRICV</sequence>
<keyword evidence="2" id="KW-1185">Reference proteome</keyword>
<protein>
    <submittedName>
        <fullName evidence="1">Uncharacterized protein</fullName>
    </submittedName>
</protein>
<dbReference type="EMBL" id="VUMD01000029">
    <property type="protein sequence ID" value="MSS38567.1"/>
    <property type="molecule type" value="Genomic_DNA"/>
</dbReference>
<evidence type="ECO:0000313" key="1">
    <source>
        <dbReference type="EMBL" id="MSS38567.1"/>
    </source>
</evidence>
<reference evidence="1 2" key="1">
    <citation type="submission" date="2019-08" db="EMBL/GenBank/DDBJ databases">
        <title>In-depth cultivation of the pig gut microbiome towards novel bacterial diversity and tailored functional studies.</title>
        <authorList>
            <person name="Wylensek D."/>
            <person name="Hitch T.C.A."/>
            <person name="Clavel T."/>
        </authorList>
    </citation>
    <scope>NUCLEOTIDE SEQUENCE [LARGE SCALE GENOMIC DNA]</scope>
    <source>
        <strain evidence="1 2">WCA-389-WT-23D1</strain>
    </source>
</reference>
<proteinExistence type="predicted"/>
<dbReference type="RefSeq" id="WP_154473951.1">
    <property type="nucleotide sequence ID" value="NZ_DBEWUL010000013.1"/>
</dbReference>
<organism evidence="1 2">
    <name type="scientific">Clostridium porci</name>
    <dbReference type="NCBI Taxonomy" id="2605778"/>
    <lineage>
        <taxon>Bacteria</taxon>
        <taxon>Bacillati</taxon>
        <taxon>Bacillota</taxon>
        <taxon>Clostridia</taxon>
        <taxon>Eubacteriales</taxon>
        <taxon>Clostridiaceae</taxon>
        <taxon>Clostridium</taxon>
    </lineage>
</organism>
<dbReference type="AlphaFoldDB" id="A0A7X2NPA1"/>
<accession>A0A7X2NPA1</accession>
<dbReference type="Proteomes" id="UP000429958">
    <property type="component" value="Unassembled WGS sequence"/>
</dbReference>
<name>A0A7X2NPA1_9CLOT</name>
<comment type="caution">
    <text evidence="1">The sequence shown here is derived from an EMBL/GenBank/DDBJ whole genome shotgun (WGS) entry which is preliminary data.</text>
</comment>
<gene>
    <name evidence="1" type="ORF">FYJ39_19155</name>
</gene>